<evidence type="ECO:0000313" key="3">
    <source>
        <dbReference type="Proteomes" id="UP000230002"/>
    </source>
</evidence>
<feature type="signal peptide" evidence="1">
    <location>
        <begin position="1"/>
        <end position="31"/>
    </location>
</feature>
<organism evidence="2 3">
    <name type="scientific">Ganoderma sinense ZZ0214-1</name>
    <dbReference type="NCBI Taxonomy" id="1077348"/>
    <lineage>
        <taxon>Eukaryota</taxon>
        <taxon>Fungi</taxon>
        <taxon>Dikarya</taxon>
        <taxon>Basidiomycota</taxon>
        <taxon>Agaricomycotina</taxon>
        <taxon>Agaricomycetes</taxon>
        <taxon>Polyporales</taxon>
        <taxon>Polyporaceae</taxon>
        <taxon>Ganoderma</taxon>
    </lineage>
</organism>
<evidence type="ECO:0000313" key="2">
    <source>
        <dbReference type="EMBL" id="PIL30363.1"/>
    </source>
</evidence>
<dbReference type="AlphaFoldDB" id="A0A2G8S9C5"/>
<keyword evidence="3" id="KW-1185">Reference proteome</keyword>
<sequence>MPTHRSTPSISIIFSAIQTLLIICAKPYVQVQWPQGPESSQLRTSQRPTAPCACLWKLDERGSWLSFPYSATDACGSGGRWLLASSAYLDMPAISAVVVWHT</sequence>
<name>A0A2G8S9C5_9APHY</name>
<protein>
    <recommendedName>
        <fullName evidence="4">Transporter</fullName>
    </recommendedName>
</protein>
<proteinExistence type="predicted"/>
<reference evidence="2 3" key="1">
    <citation type="journal article" date="2015" name="Sci. Rep.">
        <title>Chromosome-level genome map provides insights into diverse defense mechanisms in the medicinal fungus Ganoderma sinense.</title>
        <authorList>
            <person name="Zhu Y."/>
            <person name="Xu J."/>
            <person name="Sun C."/>
            <person name="Zhou S."/>
            <person name="Xu H."/>
            <person name="Nelson D.R."/>
            <person name="Qian J."/>
            <person name="Song J."/>
            <person name="Luo H."/>
            <person name="Xiang L."/>
            <person name="Li Y."/>
            <person name="Xu Z."/>
            <person name="Ji A."/>
            <person name="Wang L."/>
            <person name="Lu S."/>
            <person name="Hayward A."/>
            <person name="Sun W."/>
            <person name="Li X."/>
            <person name="Schwartz D.C."/>
            <person name="Wang Y."/>
            <person name="Chen S."/>
        </authorList>
    </citation>
    <scope>NUCLEOTIDE SEQUENCE [LARGE SCALE GENOMIC DNA]</scope>
    <source>
        <strain evidence="2 3">ZZ0214-1</strain>
    </source>
</reference>
<dbReference type="EMBL" id="AYKW01000015">
    <property type="protein sequence ID" value="PIL30363.1"/>
    <property type="molecule type" value="Genomic_DNA"/>
</dbReference>
<dbReference type="Proteomes" id="UP000230002">
    <property type="component" value="Unassembled WGS sequence"/>
</dbReference>
<gene>
    <name evidence="2" type="ORF">GSI_07548</name>
</gene>
<evidence type="ECO:0000256" key="1">
    <source>
        <dbReference type="SAM" id="SignalP"/>
    </source>
</evidence>
<accession>A0A2G8S9C5</accession>
<comment type="caution">
    <text evidence="2">The sequence shown here is derived from an EMBL/GenBank/DDBJ whole genome shotgun (WGS) entry which is preliminary data.</text>
</comment>
<feature type="chain" id="PRO_5013728654" description="Transporter" evidence="1">
    <location>
        <begin position="32"/>
        <end position="102"/>
    </location>
</feature>
<evidence type="ECO:0008006" key="4">
    <source>
        <dbReference type="Google" id="ProtNLM"/>
    </source>
</evidence>
<keyword evidence="1" id="KW-0732">Signal</keyword>